<sequence>MLALLGGTATVGLAGCSALLGDDDDDDDEGWSDLEVSEHADKAQAAWETVVDNPNPDDEAVRNEAYVEIEEAARDDMVLLPLYHELEEVFSYDHVDAPETGSLGFWMQQHNHTELDDSSELNLLNSSFNEIDPIMSTDTASGRVVNQIYETLTHYPDGVAEVENQLLDDFELSDDGLTYTLELKEGVQFHGGEEMTADDVKYSWRRMAESEYSERRNFMIATPNGLGIEYEGEPTDIEPDSIAVDVIDDYTLEVTLREPNPMALEILTYSAFAVIPEGYVGDIEGYDGEVDHDEFRSDLANGTGPFEYDEFNPGEDMRVVRFDDYHGEVASIEAIHWAEIEDAEAQWTNIVEQNLDIFDIPTSHYDPDLVDADEDDAGNRSGEYGPIENDETLNYTASPQTSTFYFGFNVTNVPRPVRRAIAHVTDHEELIEDIFLERGSPAYSFTPPGLWPTGDDGYQDWIDAWPYGVDETDTESAAEELEEAGFTEDDPFEMTASTYASSPTFADLANLIREKLSGLGVEIDVDETEFSTLQQDGEDGNLDMYSLGWTWSWVDPAYGHFGFEPKNTDTSRMPTDATGYYLDWQENLDDEA</sequence>
<dbReference type="AlphaFoldDB" id="L9W0M6"/>
<dbReference type="EMBL" id="AOHW01000022">
    <property type="protein sequence ID" value="ELY43024.1"/>
    <property type="molecule type" value="Genomic_DNA"/>
</dbReference>
<evidence type="ECO:0000313" key="5">
    <source>
        <dbReference type="EMBL" id="ELY43024.1"/>
    </source>
</evidence>
<dbReference type="InterPro" id="IPR000914">
    <property type="entry name" value="SBP_5_dom"/>
</dbReference>
<name>L9W0M6_9EURY</name>
<gene>
    <name evidence="5" type="ORF">C496_06807</name>
</gene>
<keyword evidence="6" id="KW-1185">Reference proteome</keyword>
<dbReference type="Pfam" id="PF00496">
    <property type="entry name" value="SBP_bac_5"/>
    <property type="match status" value="1"/>
</dbReference>
<proteinExistence type="inferred from homology"/>
<protein>
    <submittedName>
        <fullName evidence="5">ABC transporter periplasmic protein</fullName>
    </submittedName>
</protein>
<dbReference type="PANTHER" id="PTHR30290">
    <property type="entry name" value="PERIPLASMIC BINDING COMPONENT OF ABC TRANSPORTER"/>
    <property type="match status" value="1"/>
</dbReference>
<dbReference type="GO" id="GO:1904680">
    <property type="term" value="F:peptide transmembrane transporter activity"/>
    <property type="evidence" value="ECO:0007669"/>
    <property type="project" value="TreeGrafter"/>
</dbReference>
<keyword evidence="3" id="KW-0732">Signal</keyword>
<dbReference type="SUPFAM" id="SSF53850">
    <property type="entry name" value="Periplasmic binding protein-like II"/>
    <property type="match status" value="1"/>
</dbReference>
<dbReference type="PANTHER" id="PTHR30290:SF9">
    <property type="entry name" value="OLIGOPEPTIDE-BINDING PROTEIN APPA"/>
    <property type="match status" value="1"/>
</dbReference>
<evidence type="ECO:0000259" key="4">
    <source>
        <dbReference type="Pfam" id="PF00496"/>
    </source>
</evidence>
<evidence type="ECO:0000313" key="6">
    <source>
        <dbReference type="Proteomes" id="UP000011599"/>
    </source>
</evidence>
<dbReference type="InterPro" id="IPR039424">
    <property type="entry name" value="SBP_5"/>
</dbReference>
<organism evidence="5 6">
    <name type="scientific">Natronorubrum tibetense GA33</name>
    <dbReference type="NCBI Taxonomy" id="1114856"/>
    <lineage>
        <taxon>Archaea</taxon>
        <taxon>Methanobacteriati</taxon>
        <taxon>Methanobacteriota</taxon>
        <taxon>Stenosarchaea group</taxon>
        <taxon>Halobacteria</taxon>
        <taxon>Halobacteriales</taxon>
        <taxon>Natrialbaceae</taxon>
        <taxon>Natronorubrum</taxon>
    </lineage>
</organism>
<dbReference type="CDD" id="cd00995">
    <property type="entry name" value="PBP2_NikA_DppA_OppA_like"/>
    <property type="match status" value="1"/>
</dbReference>
<dbReference type="OrthoDB" id="233597at2157"/>
<evidence type="ECO:0000256" key="3">
    <source>
        <dbReference type="ARBA" id="ARBA00022729"/>
    </source>
</evidence>
<evidence type="ECO:0000256" key="2">
    <source>
        <dbReference type="ARBA" id="ARBA00022448"/>
    </source>
</evidence>
<dbReference type="eggNOG" id="arCOG01534">
    <property type="taxonomic scope" value="Archaea"/>
</dbReference>
<dbReference type="Proteomes" id="UP000011599">
    <property type="component" value="Unassembled WGS sequence"/>
</dbReference>
<reference evidence="5 6" key="1">
    <citation type="journal article" date="2014" name="PLoS Genet.">
        <title>Phylogenetically driven sequencing of extremely halophilic archaea reveals strategies for static and dynamic osmo-response.</title>
        <authorList>
            <person name="Becker E.A."/>
            <person name="Seitzer P.M."/>
            <person name="Tritt A."/>
            <person name="Larsen D."/>
            <person name="Krusor M."/>
            <person name="Yao A.I."/>
            <person name="Wu D."/>
            <person name="Madern D."/>
            <person name="Eisen J.A."/>
            <person name="Darling A.E."/>
            <person name="Facciotti M.T."/>
        </authorList>
    </citation>
    <scope>NUCLEOTIDE SEQUENCE [LARGE SCALE GENOMIC DNA]</scope>
    <source>
        <strain evidence="5 6">GA33</strain>
    </source>
</reference>
<keyword evidence="2" id="KW-0813">Transport</keyword>
<feature type="domain" description="Solute-binding protein family 5" evidence="4">
    <location>
        <begin position="161"/>
        <end position="558"/>
    </location>
</feature>
<accession>L9W0M6</accession>
<dbReference type="GO" id="GO:0015833">
    <property type="term" value="P:peptide transport"/>
    <property type="evidence" value="ECO:0007669"/>
    <property type="project" value="TreeGrafter"/>
</dbReference>
<dbReference type="Gene3D" id="3.40.190.10">
    <property type="entry name" value="Periplasmic binding protein-like II"/>
    <property type="match status" value="1"/>
</dbReference>
<dbReference type="RefSeq" id="WP_006089181.1">
    <property type="nucleotide sequence ID" value="NZ_AOHW01000022.1"/>
</dbReference>
<comment type="caution">
    <text evidence="5">The sequence shown here is derived from an EMBL/GenBank/DDBJ whole genome shotgun (WGS) entry which is preliminary data.</text>
</comment>
<comment type="similarity">
    <text evidence="1">Belongs to the bacterial solute-binding protein 5 family.</text>
</comment>
<dbReference type="STRING" id="1114856.GCA_000383975_00925"/>
<dbReference type="PATRIC" id="fig|1114856.3.peg.1425"/>
<evidence type="ECO:0000256" key="1">
    <source>
        <dbReference type="ARBA" id="ARBA00005695"/>
    </source>
</evidence>
<dbReference type="Gene3D" id="3.10.105.10">
    <property type="entry name" value="Dipeptide-binding Protein, Domain 3"/>
    <property type="match status" value="1"/>
</dbReference>